<dbReference type="GO" id="GO:0000139">
    <property type="term" value="C:Golgi membrane"/>
    <property type="evidence" value="ECO:0007669"/>
    <property type="project" value="InterPro"/>
</dbReference>
<dbReference type="InterPro" id="IPR037185">
    <property type="entry name" value="EmrE-like"/>
</dbReference>
<feature type="transmembrane region" description="Helical" evidence="5">
    <location>
        <begin position="116"/>
        <end position="137"/>
    </location>
</feature>
<evidence type="ECO:0000256" key="1">
    <source>
        <dbReference type="ARBA" id="ARBA00004141"/>
    </source>
</evidence>
<evidence type="ECO:0000256" key="2">
    <source>
        <dbReference type="ARBA" id="ARBA00022692"/>
    </source>
</evidence>
<protein>
    <submittedName>
        <fullName evidence="6">UDP-galactose transporter Gms1</fullName>
    </submittedName>
</protein>
<keyword evidence="4 5" id="KW-0472">Membrane</keyword>
<evidence type="ECO:0000313" key="6">
    <source>
        <dbReference type="EMBL" id="KAK0314069.1"/>
    </source>
</evidence>
<sequence length="171" mass="18613">MPLVDRPPYYISTAVFLSEVIKLVTSLSLALYDIARDPHTLDDLTVTGLFTKLGQVVFTSDSWKMALPAIPQTTLQYIGVSNLDAATFQVPSQLEMLVTAELSVTMLGRSLGMRKWVAFIILMVGIAIAQVLAAFSAETTVLSIKDLQDGVAFHSPRNIWDLERLGKAAAG</sequence>
<evidence type="ECO:0000313" key="7">
    <source>
        <dbReference type="Proteomes" id="UP001168146"/>
    </source>
</evidence>
<evidence type="ECO:0000256" key="3">
    <source>
        <dbReference type="ARBA" id="ARBA00022989"/>
    </source>
</evidence>
<keyword evidence="3 5" id="KW-1133">Transmembrane helix</keyword>
<dbReference type="Pfam" id="PF04142">
    <property type="entry name" value="Nuc_sug_transp"/>
    <property type="match status" value="1"/>
</dbReference>
<dbReference type="GO" id="GO:0015165">
    <property type="term" value="F:pyrimidine nucleotide-sugar transmembrane transporter activity"/>
    <property type="evidence" value="ECO:0007669"/>
    <property type="project" value="InterPro"/>
</dbReference>
<dbReference type="EMBL" id="JASUXU010000057">
    <property type="protein sequence ID" value="KAK0314069.1"/>
    <property type="molecule type" value="Genomic_DNA"/>
</dbReference>
<comment type="subcellular location">
    <subcellularLocation>
        <location evidence="1">Membrane</location>
        <topology evidence="1">Multi-pass membrane protein</topology>
    </subcellularLocation>
</comment>
<gene>
    <name evidence="6" type="primary">gms1_1</name>
    <name evidence="6" type="ORF">LTR82_013188</name>
</gene>
<dbReference type="PANTHER" id="PTHR10231">
    <property type="entry name" value="NUCLEOTIDE-SUGAR TRANSMEMBRANE TRANSPORTER"/>
    <property type="match status" value="1"/>
</dbReference>
<name>A0AAN6FC28_9PEZI</name>
<proteinExistence type="predicted"/>
<reference evidence="6" key="1">
    <citation type="submission" date="2021-12" db="EMBL/GenBank/DDBJ databases">
        <title>Black yeast isolated from Biological Soil Crust.</title>
        <authorList>
            <person name="Kurbessoian T."/>
        </authorList>
    </citation>
    <scope>NUCLEOTIDE SEQUENCE</scope>
    <source>
        <strain evidence="6">CCFEE 5208</strain>
    </source>
</reference>
<evidence type="ECO:0000256" key="5">
    <source>
        <dbReference type="SAM" id="Phobius"/>
    </source>
</evidence>
<dbReference type="SUPFAM" id="SSF103481">
    <property type="entry name" value="Multidrug resistance efflux transporter EmrE"/>
    <property type="match status" value="1"/>
</dbReference>
<keyword evidence="2 5" id="KW-0812">Transmembrane</keyword>
<organism evidence="6 7">
    <name type="scientific">Friedmanniomyces endolithicus</name>
    <dbReference type="NCBI Taxonomy" id="329885"/>
    <lineage>
        <taxon>Eukaryota</taxon>
        <taxon>Fungi</taxon>
        <taxon>Dikarya</taxon>
        <taxon>Ascomycota</taxon>
        <taxon>Pezizomycotina</taxon>
        <taxon>Dothideomycetes</taxon>
        <taxon>Dothideomycetidae</taxon>
        <taxon>Mycosphaerellales</taxon>
        <taxon>Teratosphaeriaceae</taxon>
        <taxon>Friedmanniomyces</taxon>
    </lineage>
</organism>
<dbReference type="InterPro" id="IPR007271">
    <property type="entry name" value="Nuc_sug_transpt"/>
</dbReference>
<accession>A0AAN6FC28</accession>
<dbReference type="AlphaFoldDB" id="A0AAN6FC28"/>
<dbReference type="Proteomes" id="UP001168146">
    <property type="component" value="Unassembled WGS sequence"/>
</dbReference>
<comment type="caution">
    <text evidence="6">The sequence shown here is derived from an EMBL/GenBank/DDBJ whole genome shotgun (WGS) entry which is preliminary data.</text>
</comment>
<evidence type="ECO:0000256" key="4">
    <source>
        <dbReference type="ARBA" id="ARBA00023136"/>
    </source>
</evidence>